<dbReference type="UniPathway" id="UPA00068">
    <property type="reaction ID" value="UER00107"/>
</dbReference>
<comment type="subcellular location">
    <subcellularLocation>
        <location evidence="9">Cytoplasm</location>
    </subcellularLocation>
</comment>
<keyword evidence="9" id="KW-0963">Cytoplasm</keyword>
<dbReference type="OrthoDB" id="9803155at2"/>
<accession>A0A418V8T9</accession>
<evidence type="ECO:0000256" key="4">
    <source>
        <dbReference type="ARBA" id="ARBA00022679"/>
    </source>
</evidence>
<dbReference type="SUPFAM" id="SSF53633">
    <property type="entry name" value="Carbamate kinase-like"/>
    <property type="match status" value="1"/>
</dbReference>
<feature type="site" description="Transition state stabilizer" evidence="9">
    <location>
        <position position="209"/>
    </location>
</feature>
<dbReference type="EC" id="2.7.2.8" evidence="9"/>
<dbReference type="GO" id="GO:0005524">
    <property type="term" value="F:ATP binding"/>
    <property type="evidence" value="ECO:0007669"/>
    <property type="project" value="UniProtKB-UniRule"/>
</dbReference>
<evidence type="ECO:0000256" key="3">
    <source>
        <dbReference type="ARBA" id="ARBA00022605"/>
    </source>
</evidence>
<dbReference type="InterPro" id="IPR037528">
    <property type="entry name" value="ArgB"/>
</dbReference>
<reference evidence="11 12" key="1">
    <citation type="submission" date="2018-09" db="EMBL/GenBank/DDBJ databases">
        <authorList>
            <person name="Zhu H."/>
        </authorList>
    </citation>
    <scope>NUCLEOTIDE SEQUENCE [LARGE SCALE GENOMIC DNA]</scope>
    <source>
        <strain evidence="11 12">K2S05-167</strain>
    </source>
</reference>
<dbReference type="EMBL" id="QYUJ01000014">
    <property type="protein sequence ID" value="RJF72503.1"/>
    <property type="molecule type" value="Genomic_DNA"/>
</dbReference>
<keyword evidence="6 9" id="KW-0418">Kinase</keyword>
<dbReference type="GO" id="GO:0003991">
    <property type="term" value="F:acetylglutamate kinase activity"/>
    <property type="evidence" value="ECO:0007669"/>
    <property type="project" value="UniProtKB-UniRule"/>
</dbReference>
<proteinExistence type="inferred from homology"/>
<name>A0A418V8T9_9DEIO</name>
<comment type="caution">
    <text evidence="11">The sequence shown here is derived from an EMBL/GenBank/DDBJ whole genome shotgun (WGS) entry which is preliminary data.</text>
</comment>
<dbReference type="Pfam" id="PF00696">
    <property type="entry name" value="AA_kinase"/>
    <property type="match status" value="1"/>
</dbReference>
<keyword evidence="12" id="KW-1185">Reference proteome</keyword>
<dbReference type="HAMAP" id="MF_00082">
    <property type="entry name" value="ArgB"/>
    <property type="match status" value="1"/>
</dbReference>
<dbReference type="GO" id="GO:0005737">
    <property type="term" value="C:cytoplasm"/>
    <property type="evidence" value="ECO:0007669"/>
    <property type="project" value="UniProtKB-SubCell"/>
</dbReference>
<keyword evidence="7 9" id="KW-0067">ATP-binding</keyword>
<gene>
    <name evidence="9 11" type="primary">argB</name>
    <name evidence="11" type="ORF">D3875_14030</name>
</gene>
<evidence type="ECO:0000313" key="12">
    <source>
        <dbReference type="Proteomes" id="UP000286287"/>
    </source>
</evidence>
<feature type="domain" description="Aspartate/glutamate/uridylate kinase" evidence="10">
    <location>
        <begin position="2"/>
        <end position="227"/>
    </location>
</feature>
<evidence type="ECO:0000256" key="6">
    <source>
        <dbReference type="ARBA" id="ARBA00022777"/>
    </source>
</evidence>
<comment type="catalytic activity">
    <reaction evidence="8 9">
        <text>N-acetyl-L-glutamate + ATP = N-acetyl-L-glutamyl 5-phosphate + ADP</text>
        <dbReference type="Rhea" id="RHEA:14629"/>
        <dbReference type="ChEBI" id="CHEBI:30616"/>
        <dbReference type="ChEBI" id="CHEBI:44337"/>
        <dbReference type="ChEBI" id="CHEBI:57936"/>
        <dbReference type="ChEBI" id="CHEBI:456216"/>
        <dbReference type="EC" id="2.7.2.8"/>
    </reaction>
</comment>
<evidence type="ECO:0000313" key="11">
    <source>
        <dbReference type="EMBL" id="RJF72503.1"/>
    </source>
</evidence>
<dbReference type="Gene3D" id="3.40.1160.10">
    <property type="entry name" value="Acetylglutamate kinase-like"/>
    <property type="match status" value="1"/>
</dbReference>
<evidence type="ECO:0000256" key="2">
    <source>
        <dbReference type="ARBA" id="ARBA00022571"/>
    </source>
</evidence>
<dbReference type="InterPro" id="IPR036393">
    <property type="entry name" value="AceGlu_kinase-like_sf"/>
</dbReference>
<keyword evidence="4 9" id="KW-0808">Transferase</keyword>
<dbReference type="AlphaFoldDB" id="A0A418V8T9"/>
<keyword evidence="3 9" id="KW-0028">Amino-acid biosynthesis</keyword>
<dbReference type="InterPro" id="IPR004662">
    <property type="entry name" value="AcgluKinase_fam"/>
</dbReference>
<dbReference type="CDD" id="cd04238">
    <property type="entry name" value="AAK_NAGK-like"/>
    <property type="match status" value="1"/>
</dbReference>
<comment type="similarity">
    <text evidence="9">Belongs to the acetylglutamate kinase family. ArgB subfamily.</text>
</comment>
<evidence type="ECO:0000256" key="9">
    <source>
        <dbReference type="HAMAP-Rule" id="MF_00082"/>
    </source>
</evidence>
<keyword evidence="2 9" id="KW-0055">Arginine biosynthesis</keyword>
<dbReference type="Proteomes" id="UP000286287">
    <property type="component" value="Unassembled WGS sequence"/>
</dbReference>
<dbReference type="RefSeq" id="WP_119764700.1">
    <property type="nucleotide sequence ID" value="NZ_QYUJ01000014.1"/>
</dbReference>
<protein>
    <recommendedName>
        <fullName evidence="9">Acetylglutamate kinase</fullName>
        <ecNumber evidence="9">2.7.2.8</ecNumber>
    </recommendedName>
    <alternativeName>
        <fullName evidence="9">N-acetyl-L-glutamate 5-phosphotransferase</fullName>
    </alternativeName>
    <alternativeName>
        <fullName evidence="9">NAG kinase</fullName>
        <shortName evidence="9">NAGK</shortName>
    </alternativeName>
</protein>
<comment type="pathway">
    <text evidence="1 9">Amino-acid biosynthesis; L-arginine biosynthesis; N(2)-acetyl-L-ornithine from L-glutamate: step 2/4.</text>
</comment>
<feature type="site" description="Transition state stabilizer" evidence="9">
    <location>
        <position position="4"/>
    </location>
</feature>
<feature type="binding site" evidence="9">
    <location>
        <position position="147"/>
    </location>
    <ligand>
        <name>substrate</name>
    </ligand>
</feature>
<feature type="binding site" evidence="9">
    <location>
        <begin position="38"/>
        <end position="39"/>
    </location>
    <ligand>
        <name>substrate</name>
    </ligand>
</feature>
<dbReference type="NCBIfam" id="TIGR00761">
    <property type="entry name" value="argB"/>
    <property type="match status" value="1"/>
</dbReference>
<evidence type="ECO:0000256" key="5">
    <source>
        <dbReference type="ARBA" id="ARBA00022741"/>
    </source>
</evidence>
<dbReference type="PANTHER" id="PTHR23342:SF0">
    <property type="entry name" value="N-ACETYLGLUTAMATE SYNTHASE, MITOCHONDRIAL"/>
    <property type="match status" value="1"/>
</dbReference>
<comment type="function">
    <text evidence="9">Catalyzes the ATP-dependent phosphorylation of N-acetyl-L-glutamate.</text>
</comment>
<dbReference type="InterPro" id="IPR001048">
    <property type="entry name" value="Asp/Glu/Uridylate_kinase"/>
</dbReference>
<evidence type="ECO:0000259" key="10">
    <source>
        <dbReference type="Pfam" id="PF00696"/>
    </source>
</evidence>
<keyword evidence="5 9" id="KW-0547">Nucleotide-binding</keyword>
<dbReference type="PIRSF" id="PIRSF000728">
    <property type="entry name" value="NAGK"/>
    <property type="match status" value="1"/>
</dbReference>
<sequence>MIVKYGGNAMKNLELRRAVAADIAALRASMPVVVVHGGGPVIERELAARHIPSEFRNGLRVTSPEAMDVVEMALGQLNKQLSQDIGQALGLMGRDAQLLQAEVLDPELGWVGRVTHVNAELIRTLLGAGLTPVIGSVAVGPDGAALNVNADTAAGAVAGALGQGVVFLTDVDGVYRHYPNPESRAATLSRAEVQGGLAEGWIAGGMIPKVQAALDALERGAPHATIASGMQSGVLAQAARGQAGTRITP</sequence>
<dbReference type="FunFam" id="3.40.1160.10:FF:000004">
    <property type="entry name" value="Acetylglutamate kinase"/>
    <property type="match status" value="1"/>
</dbReference>
<dbReference type="PANTHER" id="PTHR23342">
    <property type="entry name" value="N-ACETYLGLUTAMATE SYNTHASE"/>
    <property type="match status" value="1"/>
</dbReference>
<feature type="binding site" evidence="9">
    <location>
        <position position="60"/>
    </location>
    <ligand>
        <name>substrate</name>
    </ligand>
</feature>
<evidence type="ECO:0000256" key="1">
    <source>
        <dbReference type="ARBA" id="ARBA00004828"/>
    </source>
</evidence>
<organism evidence="11 12">
    <name type="scientific">Deinococcus cavernae</name>
    <dbReference type="NCBI Taxonomy" id="2320857"/>
    <lineage>
        <taxon>Bacteria</taxon>
        <taxon>Thermotogati</taxon>
        <taxon>Deinococcota</taxon>
        <taxon>Deinococci</taxon>
        <taxon>Deinococcales</taxon>
        <taxon>Deinococcaceae</taxon>
        <taxon>Deinococcus</taxon>
    </lineage>
</organism>
<evidence type="ECO:0000256" key="7">
    <source>
        <dbReference type="ARBA" id="ARBA00022840"/>
    </source>
</evidence>
<dbReference type="GO" id="GO:0042450">
    <property type="term" value="P:L-arginine biosynthetic process via ornithine"/>
    <property type="evidence" value="ECO:0007669"/>
    <property type="project" value="UniProtKB-UniRule"/>
</dbReference>
<evidence type="ECO:0000256" key="8">
    <source>
        <dbReference type="ARBA" id="ARBA00048141"/>
    </source>
</evidence>